<keyword evidence="1" id="KW-1133">Transmembrane helix</keyword>
<comment type="caution">
    <text evidence="2">The sequence shown here is derived from an EMBL/GenBank/DDBJ whole genome shotgun (WGS) entry which is preliminary data.</text>
</comment>
<feature type="transmembrane region" description="Helical" evidence="1">
    <location>
        <begin position="60"/>
        <end position="77"/>
    </location>
</feature>
<protein>
    <submittedName>
        <fullName evidence="2">YndM family protein</fullName>
    </submittedName>
</protein>
<proteinExistence type="predicted"/>
<sequence length="124" mass="13746">MSGLDKFLVKLLGNGVILITMLMILSNASFISALLTALALSILAYLFGDLFVLPRTNNTIATLVDALLVFVFLWAIAANAEWTLSFGEMLAITLVVGVFEWFLHGWLLRDGIRRDSSVRVRDSR</sequence>
<reference evidence="2" key="1">
    <citation type="submission" date="2022-04" db="EMBL/GenBank/DDBJ databases">
        <authorList>
            <person name="Seo M.-J."/>
        </authorList>
    </citation>
    <scope>NUCLEOTIDE SEQUENCE</scope>
    <source>
        <strain evidence="2">MBLB2552</strain>
    </source>
</reference>
<keyword evidence="1" id="KW-0812">Transmembrane</keyword>
<evidence type="ECO:0000313" key="2">
    <source>
        <dbReference type="EMBL" id="MCK8488431.1"/>
    </source>
</evidence>
<keyword evidence="3" id="KW-1185">Reference proteome</keyword>
<name>A0A9X1Y0Y1_9BACL</name>
<dbReference type="EMBL" id="JALPRK010000013">
    <property type="protein sequence ID" value="MCK8488431.1"/>
    <property type="molecule type" value="Genomic_DNA"/>
</dbReference>
<feature type="transmembrane region" description="Helical" evidence="1">
    <location>
        <begin position="89"/>
        <end position="108"/>
    </location>
</feature>
<evidence type="ECO:0000313" key="3">
    <source>
        <dbReference type="Proteomes" id="UP001139534"/>
    </source>
</evidence>
<feature type="transmembrane region" description="Helical" evidence="1">
    <location>
        <begin position="7"/>
        <end position="25"/>
    </location>
</feature>
<dbReference type="Pfam" id="PF10710">
    <property type="entry name" value="DUF2512"/>
    <property type="match status" value="1"/>
</dbReference>
<dbReference type="Proteomes" id="UP001139534">
    <property type="component" value="Unassembled WGS sequence"/>
</dbReference>
<accession>A0A9X1Y0Y1</accession>
<dbReference type="AlphaFoldDB" id="A0A9X1Y0Y1"/>
<dbReference type="RefSeq" id="WP_248552505.1">
    <property type="nucleotide sequence ID" value="NZ_JALPRK010000013.1"/>
</dbReference>
<organism evidence="2 3">
    <name type="scientific">Paenibacillus mellifer</name>
    <dbReference type="NCBI Taxonomy" id="2937794"/>
    <lineage>
        <taxon>Bacteria</taxon>
        <taxon>Bacillati</taxon>
        <taxon>Bacillota</taxon>
        <taxon>Bacilli</taxon>
        <taxon>Bacillales</taxon>
        <taxon>Paenibacillaceae</taxon>
        <taxon>Paenibacillus</taxon>
    </lineage>
</organism>
<dbReference type="InterPro" id="IPR019649">
    <property type="entry name" value="DUF2512"/>
</dbReference>
<evidence type="ECO:0000256" key="1">
    <source>
        <dbReference type="SAM" id="Phobius"/>
    </source>
</evidence>
<keyword evidence="1" id="KW-0472">Membrane</keyword>
<gene>
    <name evidence="2" type="ORF">M0651_14745</name>
</gene>
<feature type="transmembrane region" description="Helical" evidence="1">
    <location>
        <begin position="31"/>
        <end position="53"/>
    </location>
</feature>